<sequence>MGCTGSKQAQAQARTKGKDKDVHGLKPKPYIRAQSLPITFLDYHPHPVPVPVPVPVPDPQLEILQSVTLTSSTLGSLDLHPKPASDDKDKAAAAAVQSWSQMIDQHCKWAPLTPTKTPPNEPEVINVWELMAGLEDASSVPQPGIDRSFSFDDSRDAIAKGRSQSPIRRLHLDPDMIYAYLTKREIIPKFTGLVRERVNSFQERINARKAKPGPPAGEKRLVLYLTSLRGVRRTYEDCWDTKVILQTYGVVLDERDVAMHGGYKEELKEVLGQRFTGKLPQVFADGRHLGGAEEVKRMHEDGELGKVLGRCESVPVKKGKPEQEPCSGCGGMKFVPCETCSGSCKVFVSEDGEKECGGGGGFVRCKDCNENGLIRCPLCC</sequence>
<evidence type="ECO:0000313" key="3">
    <source>
        <dbReference type="EMBL" id="KAJ4756822.1"/>
    </source>
</evidence>
<protein>
    <submittedName>
        <fullName evidence="3">Glutaredoxin-like</fullName>
    </submittedName>
</protein>
<dbReference type="InterPro" id="IPR002109">
    <property type="entry name" value="Glutaredoxin"/>
</dbReference>
<dbReference type="Pfam" id="PF23733">
    <property type="entry name" value="GRXCR1-2_C"/>
    <property type="match status" value="1"/>
</dbReference>
<dbReference type="InterPro" id="IPR036249">
    <property type="entry name" value="Thioredoxin-like_sf"/>
</dbReference>
<dbReference type="AlphaFoldDB" id="A0AAV8CQY6"/>
<dbReference type="CDD" id="cd03031">
    <property type="entry name" value="GRX_GRX_like"/>
    <property type="match status" value="1"/>
</dbReference>
<dbReference type="Proteomes" id="UP001140206">
    <property type="component" value="Chromosome 5"/>
</dbReference>
<accession>A0AAV8CQY6</accession>
<dbReference type="SUPFAM" id="SSF52833">
    <property type="entry name" value="Thioredoxin-like"/>
    <property type="match status" value="1"/>
</dbReference>
<reference evidence="3" key="1">
    <citation type="submission" date="2022-08" db="EMBL/GenBank/DDBJ databases">
        <authorList>
            <person name="Marques A."/>
        </authorList>
    </citation>
    <scope>NUCLEOTIDE SEQUENCE</scope>
    <source>
        <strain evidence="3">RhyPub2mFocal</strain>
        <tissue evidence="3">Leaves</tissue>
    </source>
</reference>
<dbReference type="EMBL" id="JAMFTS010000005">
    <property type="protein sequence ID" value="KAJ4756822.1"/>
    <property type="molecule type" value="Genomic_DNA"/>
</dbReference>
<gene>
    <name evidence="3" type="ORF">LUZ62_091227</name>
</gene>
<dbReference type="PANTHER" id="PTHR45669:SF30">
    <property type="entry name" value="OS04G0641300 PROTEIN"/>
    <property type="match status" value="1"/>
</dbReference>
<dbReference type="PANTHER" id="PTHR45669">
    <property type="entry name" value="GLUTAREDOXIN DOMAIN-CONTAINING CYSTEINE-RICH PROTEIN CG12206-RELATED"/>
    <property type="match status" value="1"/>
</dbReference>
<feature type="region of interest" description="Disordered" evidence="1">
    <location>
        <begin position="1"/>
        <end position="26"/>
    </location>
</feature>
<dbReference type="Gene3D" id="3.40.30.10">
    <property type="entry name" value="Glutaredoxin"/>
    <property type="match status" value="1"/>
</dbReference>
<proteinExistence type="predicted"/>
<evidence type="ECO:0000313" key="4">
    <source>
        <dbReference type="Proteomes" id="UP001140206"/>
    </source>
</evidence>
<dbReference type="PROSITE" id="PS51354">
    <property type="entry name" value="GLUTAREDOXIN_2"/>
    <property type="match status" value="1"/>
</dbReference>
<organism evidence="3 4">
    <name type="scientific">Rhynchospora pubera</name>
    <dbReference type="NCBI Taxonomy" id="906938"/>
    <lineage>
        <taxon>Eukaryota</taxon>
        <taxon>Viridiplantae</taxon>
        <taxon>Streptophyta</taxon>
        <taxon>Embryophyta</taxon>
        <taxon>Tracheophyta</taxon>
        <taxon>Spermatophyta</taxon>
        <taxon>Magnoliopsida</taxon>
        <taxon>Liliopsida</taxon>
        <taxon>Poales</taxon>
        <taxon>Cyperaceae</taxon>
        <taxon>Cyperoideae</taxon>
        <taxon>Rhynchosporeae</taxon>
        <taxon>Rhynchospora</taxon>
    </lineage>
</organism>
<dbReference type="FunFam" id="3.40.30.10:FF:000273">
    <property type="entry name" value="Glutaredoxin family protein"/>
    <property type="match status" value="1"/>
</dbReference>
<keyword evidence="4" id="KW-1185">Reference proteome</keyword>
<feature type="domain" description="Glutaredoxin" evidence="2">
    <location>
        <begin position="227"/>
        <end position="288"/>
    </location>
</feature>
<feature type="compositionally biased region" description="Polar residues" evidence="1">
    <location>
        <begin position="1"/>
        <end position="13"/>
    </location>
</feature>
<name>A0AAV8CQY6_9POAL</name>
<evidence type="ECO:0000256" key="1">
    <source>
        <dbReference type="SAM" id="MobiDB-lite"/>
    </source>
</evidence>
<evidence type="ECO:0000259" key="2">
    <source>
        <dbReference type="Pfam" id="PF00462"/>
    </source>
</evidence>
<dbReference type="Pfam" id="PF00462">
    <property type="entry name" value="Glutaredoxin"/>
    <property type="match status" value="1"/>
</dbReference>
<comment type="caution">
    <text evidence="3">The sequence shown here is derived from an EMBL/GenBank/DDBJ whole genome shotgun (WGS) entry which is preliminary data.</text>
</comment>